<organism evidence="1 2">
    <name type="scientific">Stephania cephalantha</name>
    <dbReference type="NCBI Taxonomy" id="152367"/>
    <lineage>
        <taxon>Eukaryota</taxon>
        <taxon>Viridiplantae</taxon>
        <taxon>Streptophyta</taxon>
        <taxon>Embryophyta</taxon>
        <taxon>Tracheophyta</taxon>
        <taxon>Spermatophyta</taxon>
        <taxon>Magnoliopsida</taxon>
        <taxon>Ranunculales</taxon>
        <taxon>Menispermaceae</taxon>
        <taxon>Menispermoideae</taxon>
        <taxon>Cissampelideae</taxon>
        <taxon>Stephania</taxon>
    </lineage>
</organism>
<accession>A0AAP0KTD2</accession>
<keyword evidence="2" id="KW-1185">Reference proteome</keyword>
<evidence type="ECO:0000313" key="1">
    <source>
        <dbReference type="EMBL" id="KAK9158251.1"/>
    </source>
</evidence>
<reference evidence="1 2" key="1">
    <citation type="submission" date="2024-01" db="EMBL/GenBank/DDBJ databases">
        <title>Genome assemblies of Stephania.</title>
        <authorList>
            <person name="Yang L."/>
        </authorList>
    </citation>
    <scope>NUCLEOTIDE SEQUENCE [LARGE SCALE GENOMIC DNA]</scope>
    <source>
        <strain evidence="1">JXDWG</strain>
        <tissue evidence="1">Leaf</tissue>
    </source>
</reference>
<dbReference type="EMBL" id="JBBNAG010000002">
    <property type="protein sequence ID" value="KAK9158251.1"/>
    <property type="molecule type" value="Genomic_DNA"/>
</dbReference>
<dbReference type="AlphaFoldDB" id="A0AAP0KTD2"/>
<name>A0AAP0KTD2_9MAGN</name>
<protein>
    <submittedName>
        <fullName evidence="1">Uncharacterized protein</fullName>
    </submittedName>
</protein>
<gene>
    <name evidence="1" type="ORF">Scep_004825</name>
</gene>
<evidence type="ECO:0000313" key="2">
    <source>
        <dbReference type="Proteomes" id="UP001419268"/>
    </source>
</evidence>
<sequence>MWPAKKFTNIHQNCGEASKDLQLPMTECKSFDEQGQGQGQGQGRTGRLPLRLWSQLVCDISSSGDKGKGKLSDSFFETWSPSFGWLKMEQKSTKTWMELWPHLLTLWEGKVQHEKERYYVGEMKK</sequence>
<proteinExistence type="predicted"/>
<comment type="caution">
    <text evidence="1">The sequence shown here is derived from an EMBL/GenBank/DDBJ whole genome shotgun (WGS) entry which is preliminary data.</text>
</comment>
<dbReference type="Proteomes" id="UP001419268">
    <property type="component" value="Unassembled WGS sequence"/>
</dbReference>